<dbReference type="PANTHER" id="PTHR30330">
    <property type="entry name" value="AGSS FAMILY TRANSPORTER, SODIUM-ALANINE"/>
    <property type="match status" value="1"/>
</dbReference>
<evidence type="ECO:0000256" key="8">
    <source>
        <dbReference type="RuleBase" id="RU363064"/>
    </source>
</evidence>
<evidence type="ECO:0000256" key="2">
    <source>
        <dbReference type="ARBA" id="ARBA00009261"/>
    </source>
</evidence>
<evidence type="ECO:0000313" key="9">
    <source>
        <dbReference type="EMBL" id="MBF4692579.1"/>
    </source>
</evidence>
<feature type="transmembrane region" description="Helical" evidence="8">
    <location>
        <begin position="16"/>
        <end position="36"/>
    </location>
</feature>
<organism evidence="9 10">
    <name type="scientific">Fusibacter ferrireducens</name>
    <dbReference type="NCBI Taxonomy" id="2785058"/>
    <lineage>
        <taxon>Bacteria</taxon>
        <taxon>Bacillati</taxon>
        <taxon>Bacillota</taxon>
        <taxon>Clostridia</taxon>
        <taxon>Eubacteriales</taxon>
        <taxon>Eubacteriales Family XII. Incertae Sedis</taxon>
        <taxon>Fusibacter</taxon>
    </lineage>
</organism>
<name>A0ABR9ZQ56_9FIRM</name>
<dbReference type="PROSITE" id="PS00873">
    <property type="entry name" value="NA_ALANINE_SYMP"/>
    <property type="match status" value="1"/>
</dbReference>
<feature type="transmembrane region" description="Helical" evidence="8">
    <location>
        <begin position="406"/>
        <end position="427"/>
    </location>
</feature>
<comment type="subcellular location">
    <subcellularLocation>
        <location evidence="1 8">Cell membrane</location>
        <topology evidence="1 8">Multi-pass membrane protein</topology>
    </subcellularLocation>
</comment>
<sequence>MLDFINDFISFSNNILWSYVLIFLLIAVGTYFTIYLKFAQFRFFADTFKILGGGDKASKEKGKSSVSSFQAFCLSVASHVGTGNLAGVAIAVTTGGPGAIFWMWVIALLGSASSFVENTLAQVYKVKDHNGFRGGPAYYMEKALGKRNLGIIFSILITVSFGLVFNSVQANTIISSFEGAFGLEKIWGAGILVLLTTLVIFGGISRIAKVTEVIVPVMAVAYVLVAFFVVFKNITELPHVFKMIFEGAFGLKQVAGGGLGATIMMGIKRGLFSNEAGMGSAPNAAATAEVSHPVKQAIMQVFGVFLDTIVICSSTAFIIFVSDIPESAGLTGIQLTQGALTSQVGAWGNIFIAVCIFLFAFSSILGNYYYGESNIEFVNGSKTLLTVFRFAVLGMILWGSMSSLDIVWSMADLFMGLMAIMNLLVIFKLRKVVSKVVADYVAQKRAGKEPVFNSKSIEGLFNVECWGDEQSETRANNNAKEKRVA</sequence>
<evidence type="ECO:0000256" key="6">
    <source>
        <dbReference type="ARBA" id="ARBA00022989"/>
    </source>
</evidence>
<evidence type="ECO:0000256" key="7">
    <source>
        <dbReference type="ARBA" id="ARBA00023136"/>
    </source>
</evidence>
<feature type="transmembrane region" description="Helical" evidence="8">
    <location>
        <begin position="71"/>
        <end position="93"/>
    </location>
</feature>
<keyword evidence="3 8" id="KW-0813">Transport</keyword>
<dbReference type="PRINTS" id="PR00175">
    <property type="entry name" value="NAALASMPORT"/>
</dbReference>
<dbReference type="EMBL" id="JADKNH010000003">
    <property type="protein sequence ID" value="MBF4692579.1"/>
    <property type="molecule type" value="Genomic_DNA"/>
</dbReference>
<feature type="transmembrane region" description="Helical" evidence="8">
    <location>
        <begin position="149"/>
        <end position="166"/>
    </location>
</feature>
<dbReference type="Gene3D" id="1.20.1740.10">
    <property type="entry name" value="Amino acid/polyamine transporter I"/>
    <property type="match status" value="1"/>
</dbReference>
<keyword evidence="5 8" id="KW-0812">Transmembrane</keyword>
<feature type="transmembrane region" description="Helical" evidence="8">
    <location>
        <begin position="350"/>
        <end position="371"/>
    </location>
</feature>
<accession>A0ABR9ZQ56</accession>
<dbReference type="Proteomes" id="UP000614200">
    <property type="component" value="Unassembled WGS sequence"/>
</dbReference>
<dbReference type="Pfam" id="PF01235">
    <property type="entry name" value="Na_Ala_symp"/>
    <property type="match status" value="1"/>
</dbReference>
<keyword evidence="6 8" id="KW-1133">Transmembrane helix</keyword>
<dbReference type="PANTHER" id="PTHR30330:SF1">
    <property type="entry name" value="AMINO-ACID CARRIER PROTEIN ALST"/>
    <property type="match status" value="1"/>
</dbReference>
<evidence type="ECO:0000256" key="3">
    <source>
        <dbReference type="ARBA" id="ARBA00022448"/>
    </source>
</evidence>
<gene>
    <name evidence="9" type="ORF">ISU02_05590</name>
</gene>
<evidence type="ECO:0000256" key="4">
    <source>
        <dbReference type="ARBA" id="ARBA00022475"/>
    </source>
</evidence>
<dbReference type="InterPro" id="IPR001463">
    <property type="entry name" value="Na/Ala_symport"/>
</dbReference>
<feature type="transmembrane region" description="Helical" evidence="8">
    <location>
        <begin position="301"/>
        <end position="321"/>
    </location>
</feature>
<feature type="transmembrane region" description="Helical" evidence="8">
    <location>
        <begin position="213"/>
        <end position="231"/>
    </location>
</feature>
<feature type="transmembrane region" description="Helical" evidence="8">
    <location>
        <begin position="243"/>
        <end position="267"/>
    </location>
</feature>
<keyword evidence="10" id="KW-1185">Reference proteome</keyword>
<evidence type="ECO:0000313" key="10">
    <source>
        <dbReference type="Proteomes" id="UP000614200"/>
    </source>
</evidence>
<comment type="caution">
    <text evidence="9">The sequence shown here is derived from an EMBL/GenBank/DDBJ whole genome shotgun (WGS) entry which is preliminary data.</text>
</comment>
<feature type="transmembrane region" description="Helical" evidence="8">
    <location>
        <begin position="186"/>
        <end position="204"/>
    </location>
</feature>
<protein>
    <submittedName>
        <fullName evidence="9">Alanine:cation symporter family protein</fullName>
    </submittedName>
</protein>
<keyword evidence="4 8" id="KW-1003">Cell membrane</keyword>
<reference evidence="9 10" key="1">
    <citation type="submission" date="2020-11" db="EMBL/GenBank/DDBJ databases">
        <title>Fusibacter basophilias sp. nov.</title>
        <authorList>
            <person name="Qiu D."/>
        </authorList>
    </citation>
    <scope>NUCLEOTIDE SEQUENCE [LARGE SCALE GENOMIC DNA]</scope>
    <source>
        <strain evidence="9 10">Q10-2</strain>
    </source>
</reference>
<dbReference type="NCBIfam" id="TIGR00835">
    <property type="entry name" value="agcS"/>
    <property type="match status" value="1"/>
</dbReference>
<evidence type="ECO:0000256" key="1">
    <source>
        <dbReference type="ARBA" id="ARBA00004651"/>
    </source>
</evidence>
<evidence type="ECO:0000256" key="5">
    <source>
        <dbReference type="ARBA" id="ARBA00022692"/>
    </source>
</evidence>
<keyword evidence="8" id="KW-0769">Symport</keyword>
<comment type="similarity">
    <text evidence="2 8">Belongs to the alanine or glycine:cation symporter (AGCS) (TC 2.A.25) family.</text>
</comment>
<keyword evidence="7 8" id="KW-0472">Membrane</keyword>
<proteinExistence type="inferred from homology"/>
<feature type="transmembrane region" description="Helical" evidence="8">
    <location>
        <begin position="99"/>
        <end position="116"/>
    </location>
</feature>
<feature type="transmembrane region" description="Helical" evidence="8">
    <location>
        <begin position="383"/>
        <end position="400"/>
    </location>
</feature>